<dbReference type="CDD" id="cd12797">
    <property type="entry name" value="M23_peptidase"/>
    <property type="match status" value="1"/>
</dbReference>
<proteinExistence type="predicted"/>
<dbReference type="Gene3D" id="2.70.70.10">
    <property type="entry name" value="Glucose Permease (Domain IIA)"/>
    <property type="match status" value="1"/>
</dbReference>
<dbReference type="EMBL" id="JAMXQS010000010">
    <property type="protein sequence ID" value="MCO6052053.1"/>
    <property type="molecule type" value="Genomic_DNA"/>
</dbReference>
<evidence type="ECO:0000313" key="10">
    <source>
        <dbReference type="Proteomes" id="UP001205906"/>
    </source>
</evidence>
<accession>A0ABT1CB46</accession>
<dbReference type="InterPro" id="IPR011055">
    <property type="entry name" value="Dup_hybrid_motif"/>
</dbReference>
<sequence>MTESHPSDATALGKCKGPHTVIIARGDHIRHFTVRPWLATAAACVALSAVTAYFGATTYLVLRDDLMSAAVSRQARMQQAYEDRISALRFQVDRITSRQMLDQQLVENKVSELLNRQAALAGLNSKLAPLLPRKAEAPSPAPLETTPIRGVAGALGFQPETERKPSGDGLSRADQADRAFVALNRSLQSVETEQLSNLTRLTSDAYRTADGIETALASAGLEVDRESGEATGGPYLPSSHASDFDTKVEELGEALDRLQSVRTQATSLPLANPAAGSPVTSTFGVRTDPLLGRPALHAGIDFRASVGAPAVATGKGKVVSAGWNGGYGRMVEIDHGNGYATRFAHLSEIDVSEGEEVKAGQIIGRTGNTGRSTGPHLHYEVRKDGSALDPLRFLKAGRMLRDFL</sequence>
<evidence type="ECO:0000256" key="1">
    <source>
        <dbReference type="ARBA" id="ARBA00001947"/>
    </source>
</evidence>
<evidence type="ECO:0000256" key="3">
    <source>
        <dbReference type="ARBA" id="ARBA00022723"/>
    </source>
</evidence>
<keyword evidence="4" id="KW-0378">Hydrolase</keyword>
<evidence type="ECO:0000256" key="4">
    <source>
        <dbReference type="ARBA" id="ARBA00022801"/>
    </source>
</evidence>
<evidence type="ECO:0000256" key="6">
    <source>
        <dbReference type="ARBA" id="ARBA00023049"/>
    </source>
</evidence>
<protein>
    <submittedName>
        <fullName evidence="9">M23 family metallopeptidase</fullName>
    </submittedName>
</protein>
<organism evidence="9 10">
    <name type="scientific">Mesorhizobium liriopis</name>
    <dbReference type="NCBI Taxonomy" id="2953882"/>
    <lineage>
        <taxon>Bacteria</taxon>
        <taxon>Pseudomonadati</taxon>
        <taxon>Pseudomonadota</taxon>
        <taxon>Alphaproteobacteria</taxon>
        <taxon>Hyphomicrobiales</taxon>
        <taxon>Phyllobacteriaceae</taxon>
        <taxon>Mesorhizobium</taxon>
    </lineage>
</organism>
<dbReference type="InterPro" id="IPR050570">
    <property type="entry name" value="Cell_wall_metabolism_enzyme"/>
</dbReference>
<dbReference type="PANTHER" id="PTHR21666:SF288">
    <property type="entry name" value="CELL DIVISION PROTEIN YTFB"/>
    <property type="match status" value="1"/>
</dbReference>
<dbReference type="Proteomes" id="UP001205906">
    <property type="component" value="Unassembled WGS sequence"/>
</dbReference>
<name>A0ABT1CB46_9HYPH</name>
<keyword evidence="2" id="KW-0645">Protease</keyword>
<comment type="caution">
    <text evidence="9">The sequence shown here is derived from an EMBL/GenBank/DDBJ whole genome shotgun (WGS) entry which is preliminary data.</text>
</comment>
<feature type="domain" description="M23ase beta-sheet core" evidence="8">
    <location>
        <begin position="296"/>
        <end position="390"/>
    </location>
</feature>
<evidence type="ECO:0000256" key="2">
    <source>
        <dbReference type="ARBA" id="ARBA00022670"/>
    </source>
</evidence>
<dbReference type="RefSeq" id="WP_252822216.1">
    <property type="nucleotide sequence ID" value="NZ_JAMXQS010000010.1"/>
</dbReference>
<keyword evidence="3" id="KW-0479">Metal-binding</keyword>
<evidence type="ECO:0000259" key="8">
    <source>
        <dbReference type="Pfam" id="PF01551"/>
    </source>
</evidence>
<keyword evidence="7" id="KW-0812">Transmembrane</keyword>
<keyword evidence="7" id="KW-0472">Membrane</keyword>
<comment type="cofactor">
    <cofactor evidence="1">
        <name>Zn(2+)</name>
        <dbReference type="ChEBI" id="CHEBI:29105"/>
    </cofactor>
</comment>
<reference evidence="9 10" key="1">
    <citation type="submission" date="2022-06" db="EMBL/GenBank/DDBJ databases">
        <title>Mesorhizobium sp. strain RP14 Genome sequencing and assembly.</title>
        <authorList>
            <person name="Kim I."/>
        </authorList>
    </citation>
    <scope>NUCLEOTIDE SEQUENCE [LARGE SCALE GENOMIC DNA]</scope>
    <source>
        <strain evidence="10">RP14(2022)</strain>
    </source>
</reference>
<dbReference type="Pfam" id="PF01551">
    <property type="entry name" value="Peptidase_M23"/>
    <property type="match status" value="1"/>
</dbReference>
<keyword evidence="7" id="KW-1133">Transmembrane helix</keyword>
<dbReference type="InterPro" id="IPR016047">
    <property type="entry name" value="M23ase_b-sheet_dom"/>
</dbReference>
<dbReference type="SUPFAM" id="SSF51261">
    <property type="entry name" value="Duplicated hybrid motif"/>
    <property type="match status" value="1"/>
</dbReference>
<evidence type="ECO:0000256" key="7">
    <source>
        <dbReference type="SAM" id="Phobius"/>
    </source>
</evidence>
<gene>
    <name evidence="9" type="ORF">NGM99_19900</name>
</gene>
<dbReference type="PANTHER" id="PTHR21666">
    <property type="entry name" value="PEPTIDASE-RELATED"/>
    <property type="match status" value="1"/>
</dbReference>
<evidence type="ECO:0000313" key="9">
    <source>
        <dbReference type="EMBL" id="MCO6052053.1"/>
    </source>
</evidence>
<keyword evidence="6" id="KW-0482">Metalloprotease</keyword>
<keyword evidence="5" id="KW-0862">Zinc</keyword>
<evidence type="ECO:0000256" key="5">
    <source>
        <dbReference type="ARBA" id="ARBA00022833"/>
    </source>
</evidence>
<feature type="transmembrane region" description="Helical" evidence="7">
    <location>
        <begin position="37"/>
        <end position="62"/>
    </location>
</feature>
<keyword evidence="10" id="KW-1185">Reference proteome</keyword>